<evidence type="ECO:0000256" key="4">
    <source>
        <dbReference type="ARBA" id="ARBA00023136"/>
    </source>
</evidence>
<evidence type="ECO:0000256" key="3">
    <source>
        <dbReference type="ARBA" id="ARBA00022989"/>
    </source>
</evidence>
<keyword evidence="8" id="KW-1185">Reference proteome</keyword>
<evidence type="ECO:0000256" key="1">
    <source>
        <dbReference type="ARBA" id="ARBA00004141"/>
    </source>
</evidence>
<dbReference type="Proteomes" id="UP001634394">
    <property type="component" value="Unassembled WGS sequence"/>
</dbReference>
<dbReference type="GO" id="GO:0051606">
    <property type="term" value="P:detection of stimulus"/>
    <property type="evidence" value="ECO:0007669"/>
    <property type="project" value="UniProtKB-ARBA"/>
</dbReference>
<keyword evidence="5" id="KW-0675">Receptor</keyword>
<feature type="transmembrane region" description="Helical" evidence="6">
    <location>
        <begin position="333"/>
        <end position="352"/>
    </location>
</feature>
<dbReference type="InterPro" id="IPR013604">
    <property type="entry name" value="7TM_chemorcpt"/>
</dbReference>
<proteinExistence type="predicted"/>
<dbReference type="AlphaFoldDB" id="A0ABD3VZZ1"/>
<sequence>MSKNMRRVTKNKVQKIQPQEIKQAFTLQLSDGTLDQPSIYNIMKPIIWGMVVFGIYHRDKRIEVRESADGNTEETSTRVRISASISSTLIYNIIVSLLLCCGLLRIIICLSIGGVSTVVFVFEIVVLLWFFLCTVNGIICLKFSHYRYGHSHVFYRHWEEMMANFGELKIEYNTRKLRRVFLVTFISSWFIIGFNIVGGAILIFNPFGDGKEAMELALTSPFPATTSLKIGALIFHIYFSGVWILPAAYVLILNLAIKYGFLALCDAMDKEVRLSKDRLTDRLQDFRKVHLDLCRCIEILDKDFNILNACWYAVTISVTCLILYTLIHFGGDIFFNIMFIFWLLSGLGYVAVTSFFSASLHETVQGPLDALLKTTTNEITPEKQAQLNLFLAKLTVNNTGFTVLTLITITKELLLTLTGLFLTYFFLLTQFNI</sequence>
<evidence type="ECO:0000256" key="2">
    <source>
        <dbReference type="ARBA" id="ARBA00022692"/>
    </source>
</evidence>
<keyword evidence="3 6" id="KW-1133">Transmembrane helix</keyword>
<evidence type="ECO:0000256" key="6">
    <source>
        <dbReference type="SAM" id="Phobius"/>
    </source>
</evidence>
<accession>A0ABD3VZZ1</accession>
<name>A0ABD3VZZ1_SINWO</name>
<dbReference type="GO" id="GO:0038023">
    <property type="term" value="F:signaling receptor activity"/>
    <property type="evidence" value="ECO:0007669"/>
    <property type="project" value="UniProtKB-ARBA"/>
</dbReference>
<gene>
    <name evidence="7" type="ORF">ACJMK2_044381</name>
</gene>
<dbReference type="GO" id="GO:0016020">
    <property type="term" value="C:membrane"/>
    <property type="evidence" value="ECO:0007669"/>
    <property type="project" value="UniProtKB-SubCell"/>
</dbReference>
<dbReference type="Pfam" id="PF08395">
    <property type="entry name" value="7tm_7"/>
    <property type="match status" value="1"/>
</dbReference>
<feature type="transmembrane region" description="Helical" evidence="6">
    <location>
        <begin position="230"/>
        <end position="252"/>
    </location>
</feature>
<dbReference type="PANTHER" id="PTHR21421:SF29">
    <property type="entry name" value="GUSTATORY RECEPTOR 5A FOR TREHALOSE-RELATED"/>
    <property type="match status" value="1"/>
</dbReference>
<dbReference type="PANTHER" id="PTHR21421">
    <property type="entry name" value="GUSTATORY RECEPTOR"/>
    <property type="match status" value="1"/>
</dbReference>
<evidence type="ECO:0008006" key="9">
    <source>
        <dbReference type="Google" id="ProtNLM"/>
    </source>
</evidence>
<feature type="transmembrane region" description="Helical" evidence="6">
    <location>
        <begin position="89"/>
        <end position="113"/>
    </location>
</feature>
<keyword evidence="2 6" id="KW-0812">Transmembrane</keyword>
<keyword evidence="4 6" id="KW-0472">Membrane</keyword>
<protein>
    <recommendedName>
        <fullName evidence="9">Odorant receptor</fullName>
    </recommendedName>
</protein>
<evidence type="ECO:0000313" key="7">
    <source>
        <dbReference type="EMBL" id="KAL3867159.1"/>
    </source>
</evidence>
<organism evidence="7 8">
    <name type="scientific">Sinanodonta woodiana</name>
    <name type="common">Chinese pond mussel</name>
    <name type="synonym">Anodonta woodiana</name>
    <dbReference type="NCBI Taxonomy" id="1069815"/>
    <lineage>
        <taxon>Eukaryota</taxon>
        <taxon>Metazoa</taxon>
        <taxon>Spiralia</taxon>
        <taxon>Lophotrochozoa</taxon>
        <taxon>Mollusca</taxon>
        <taxon>Bivalvia</taxon>
        <taxon>Autobranchia</taxon>
        <taxon>Heteroconchia</taxon>
        <taxon>Palaeoheterodonta</taxon>
        <taxon>Unionida</taxon>
        <taxon>Unionoidea</taxon>
        <taxon>Unionidae</taxon>
        <taxon>Unioninae</taxon>
        <taxon>Sinanodonta</taxon>
    </lineage>
</organism>
<reference evidence="7 8" key="1">
    <citation type="submission" date="2024-11" db="EMBL/GenBank/DDBJ databases">
        <title>Chromosome-level genome assembly of the freshwater bivalve Anodonta woodiana.</title>
        <authorList>
            <person name="Chen X."/>
        </authorList>
    </citation>
    <scope>NUCLEOTIDE SEQUENCE [LARGE SCALE GENOMIC DNA]</scope>
    <source>
        <strain evidence="7">MN2024</strain>
        <tissue evidence="7">Gills</tissue>
    </source>
</reference>
<feature type="transmembrane region" description="Helical" evidence="6">
    <location>
        <begin position="119"/>
        <end position="141"/>
    </location>
</feature>
<feature type="transmembrane region" description="Helical" evidence="6">
    <location>
        <begin position="413"/>
        <end position="431"/>
    </location>
</feature>
<evidence type="ECO:0000256" key="5">
    <source>
        <dbReference type="ARBA" id="ARBA00023170"/>
    </source>
</evidence>
<feature type="transmembrane region" description="Helical" evidence="6">
    <location>
        <begin position="180"/>
        <end position="204"/>
    </location>
</feature>
<comment type="subcellular location">
    <subcellularLocation>
        <location evidence="1">Membrane</location>
        <topology evidence="1">Multi-pass membrane protein</topology>
    </subcellularLocation>
</comment>
<feature type="transmembrane region" description="Helical" evidence="6">
    <location>
        <begin position="309"/>
        <end position="327"/>
    </location>
</feature>
<evidence type="ECO:0000313" key="8">
    <source>
        <dbReference type="Proteomes" id="UP001634394"/>
    </source>
</evidence>
<dbReference type="EMBL" id="JBJQND010000009">
    <property type="protein sequence ID" value="KAL3867159.1"/>
    <property type="molecule type" value="Genomic_DNA"/>
</dbReference>
<comment type="caution">
    <text evidence="7">The sequence shown here is derived from an EMBL/GenBank/DDBJ whole genome shotgun (WGS) entry which is preliminary data.</text>
</comment>